<sequence>MSQPKMTDADYTLLANFRAKLRRFVAFSESQARNMGLTLQQHQARLTIR</sequence>
<gene>
    <name evidence="1" type="ORF">NB703_001592</name>
</gene>
<dbReference type="RefSeq" id="WP_193750180.1">
    <property type="nucleotide sequence ID" value="NZ_CP060819.1"/>
</dbReference>
<name>A0AAJ1FQS1_PANAN</name>
<proteinExistence type="predicted"/>
<reference evidence="1" key="1">
    <citation type="submission" date="2022-06" db="EMBL/GenBank/DDBJ databases">
        <title>Dynamics of rice microbiomes reveals core vertical transmitted seed endophytes.</title>
        <authorList>
            <person name="Liao K."/>
            <person name="Zhang X."/>
        </authorList>
    </citation>
    <scope>NUCLEOTIDE SEQUENCE</scope>
    <source>
        <strain evidence="1">JT1-17</strain>
    </source>
</reference>
<evidence type="ECO:0008006" key="3">
    <source>
        <dbReference type="Google" id="ProtNLM"/>
    </source>
</evidence>
<dbReference type="EMBL" id="JANFVX010000004">
    <property type="protein sequence ID" value="MCW0343499.1"/>
    <property type="molecule type" value="Genomic_DNA"/>
</dbReference>
<comment type="caution">
    <text evidence="1">The sequence shown here is derived from an EMBL/GenBank/DDBJ whole genome shotgun (WGS) entry which is preliminary data.</text>
</comment>
<dbReference type="AlphaFoldDB" id="A0AAJ1FQS1"/>
<organism evidence="1 2">
    <name type="scientific">Pantoea ananas</name>
    <name type="common">Erwinia uredovora</name>
    <dbReference type="NCBI Taxonomy" id="553"/>
    <lineage>
        <taxon>Bacteria</taxon>
        <taxon>Pseudomonadati</taxon>
        <taxon>Pseudomonadota</taxon>
        <taxon>Gammaproteobacteria</taxon>
        <taxon>Enterobacterales</taxon>
        <taxon>Erwiniaceae</taxon>
        <taxon>Pantoea</taxon>
    </lineage>
</organism>
<evidence type="ECO:0000313" key="1">
    <source>
        <dbReference type="EMBL" id="MCW0343499.1"/>
    </source>
</evidence>
<accession>A0AAJ1FQS1</accession>
<evidence type="ECO:0000313" key="2">
    <source>
        <dbReference type="Proteomes" id="UP001208888"/>
    </source>
</evidence>
<dbReference type="Proteomes" id="UP001208888">
    <property type="component" value="Unassembled WGS sequence"/>
</dbReference>
<protein>
    <recommendedName>
        <fullName evidence="3">MarR family transcriptional regulator</fullName>
    </recommendedName>
</protein>